<dbReference type="Pfam" id="PF00126">
    <property type="entry name" value="HTH_1"/>
    <property type="match status" value="1"/>
</dbReference>
<dbReference type="Gene3D" id="3.40.190.290">
    <property type="match status" value="1"/>
</dbReference>
<dbReference type="AlphaFoldDB" id="A0A4V5TMZ8"/>
<dbReference type="InterPro" id="IPR036390">
    <property type="entry name" value="WH_DNA-bd_sf"/>
</dbReference>
<evidence type="ECO:0000256" key="2">
    <source>
        <dbReference type="ARBA" id="ARBA00023015"/>
    </source>
</evidence>
<dbReference type="PANTHER" id="PTHR30126">
    <property type="entry name" value="HTH-TYPE TRANSCRIPTIONAL REGULATOR"/>
    <property type="match status" value="1"/>
</dbReference>
<dbReference type="InterPro" id="IPR005119">
    <property type="entry name" value="LysR_subst-bd"/>
</dbReference>
<gene>
    <name evidence="6" type="ORF">FC756_00615</name>
</gene>
<dbReference type="InterPro" id="IPR000847">
    <property type="entry name" value="LysR_HTH_N"/>
</dbReference>
<dbReference type="EMBL" id="SZPU01000001">
    <property type="protein sequence ID" value="TKI72823.1"/>
    <property type="molecule type" value="Genomic_DNA"/>
</dbReference>
<evidence type="ECO:0000259" key="5">
    <source>
        <dbReference type="PROSITE" id="PS50931"/>
    </source>
</evidence>
<keyword evidence="3" id="KW-0238">DNA-binding</keyword>
<dbReference type="GO" id="GO:0000976">
    <property type="term" value="F:transcription cis-regulatory region binding"/>
    <property type="evidence" value="ECO:0007669"/>
    <property type="project" value="TreeGrafter"/>
</dbReference>
<evidence type="ECO:0000256" key="3">
    <source>
        <dbReference type="ARBA" id="ARBA00023125"/>
    </source>
</evidence>
<dbReference type="GO" id="GO:0003700">
    <property type="term" value="F:DNA-binding transcription factor activity"/>
    <property type="evidence" value="ECO:0007669"/>
    <property type="project" value="InterPro"/>
</dbReference>
<dbReference type="SUPFAM" id="SSF53850">
    <property type="entry name" value="Periplasmic binding protein-like II"/>
    <property type="match status" value="1"/>
</dbReference>
<dbReference type="RefSeq" id="WP_107895542.1">
    <property type="nucleotide sequence ID" value="NZ_PYWM01000011.1"/>
</dbReference>
<evidence type="ECO:0000313" key="7">
    <source>
        <dbReference type="Proteomes" id="UP000308744"/>
    </source>
</evidence>
<dbReference type="SUPFAM" id="SSF46785">
    <property type="entry name" value="Winged helix' DNA-binding domain"/>
    <property type="match status" value="1"/>
</dbReference>
<keyword evidence="7" id="KW-1185">Reference proteome</keyword>
<comment type="similarity">
    <text evidence="1">Belongs to the LysR transcriptional regulatory family.</text>
</comment>
<keyword evidence="2" id="KW-0805">Transcription regulation</keyword>
<evidence type="ECO:0000256" key="4">
    <source>
        <dbReference type="ARBA" id="ARBA00023163"/>
    </source>
</evidence>
<dbReference type="CDD" id="cd05466">
    <property type="entry name" value="PBP2_LTTR_substrate"/>
    <property type="match status" value="1"/>
</dbReference>
<accession>A0A4V5TMZ8</accession>
<dbReference type="PROSITE" id="PS50931">
    <property type="entry name" value="HTH_LYSR"/>
    <property type="match status" value="1"/>
</dbReference>
<evidence type="ECO:0000256" key="1">
    <source>
        <dbReference type="ARBA" id="ARBA00009437"/>
    </source>
</evidence>
<dbReference type="Gene3D" id="1.10.10.10">
    <property type="entry name" value="Winged helix-like DNA-binding domain superfamily/Winged helix DNA-binding domain"/>
    <property type="match status" value="1"/>
</dbReference>
<sequence>MDLKWVKTFITVYEEGSFRAAAEKLFISQPSITVHIKALEKELQVQLFKREHTKITMTEIGKQYYMMGKKLLAQVEEDRRMIKSFSNNKKVRVVIALSSSLTSSNILKVVHNFMYANPQYEIEIRMQETNHLDELLKNEQVDIAISLNRTKSKGLHSEQILSEPAKLIYSSNTQLVGATFDQQLKNIFDSYPLYIGYLDEHVPIMEWLGKEYRIKQFKHVKDSIFAIRLIKENIGIGILPEFQVSSEIAEEQLNVLDIGVIASLYKINIYISYKSNQEHIQPFLIYIRNHFQ</sequence>
<dbReference type="PANTHER" id="PTHR30126:SF64">
    <property type="entry name" value="HTH-TYPE TRANSCRIPTIONAL REGULATOR CITR"/>
    <property type="match status" value="1"/>
</dbReference>
<reference evidence="6 7" key="1">
    <citation type="submission" date="2019-04" db="EMBL/GenBank/DDBJ databases">
        <title>Lysinibacillus genome sequencing.</title>
        <authorList>
            <person name="Dunlap C."/>
        </authorList>
    </citation>
    <scope>NUCLEOTIDE SEQUENCE [LARGE SCALE GENOMIC DNA]</scope>
    <source>
        <strain evidence="6 7">CCTCC AB 2010389</strain>
    </source>
</reference>
<feature type="domain" description="HTH lysR-type" evidence="5">
    <location>
        <begin position="1"/>
        <end position="58"/>
    </location>
</feature>
<name>A0A4V5TMZ8_9BACI</name>
<organism evidence="6 7">
    <name type="scientific">Lysinibacillus mangiferihumi</name>
    <dbReference type="NCBI Taxonomy" id="1130819"/>
    <lineage>
        <taxon>Bacteria</taxon>
        <taxon>Bacillati</taxon>
        <taxon>Bacillota</taxon>
        <taxon>Bacilli</taxon>
        <taxon>Bacillales</taxon>
        <taxon>Bacillaceae</taxon>
        <taxon>Lysinibacillus</taxon>
    </lineage>
</organism>
<dbReference type="Proteomes" id="UP000308744">
    <property type="component" value="Unassembled WGS sequence"/>
</dbReference>
<dbReference type="InterPro" id="IPR036388">
    <property type="entry name" value="WH-like_DNA-bd_sf"/>
</dbReference>
<dbReference type="PRINTS" id="PR00039">
    <property type="entry name" value="HTHLYSR"/>
</dbReference>
<dbReference type="FunFam" id="1.10.10.10:FF:000001">
    <property type="entry name" value="LysR family transcriptional regulator"/>
    <property type="match status" value="1"/>
</dbReference>
<comment type="caution">
    <text evidence="6">The sequence shown here is derived from an EMBL/GenBank/DDBJ whole genome shotgun (WGS) entry which is preliminary data.</text>
</comment>
<keyword evidence="4" id="KW-0804">Transcription</keyword>
<dbReference type="Pfam" id="PF03466">
    <property type="entry name" value="LysR_substrate"/>
    <property type="match status" value="1"/>
</dbReference>
<evidence type="ECO:0000313" key="6">
    <source>
        <dbReference type="EMBL" id="TKI72823.1"/>
    </source>
</evidence>
<proteinExistence type="inferred from homology"/>
<protein>
    <submittedName>
        <fullName evidence="6">LysR family transcriptional regulator</fullName>
    </submittedName>
</protein>